<protein>
    <submittedName>
        <fullName evidence="4">Transposase</fullName>
    </submittedName>
</protein>
<dbReference type="WBParaSite" id="GPUH_0000802801-mRNA-1">
    <property type="protein sequence ID" value="GPUH_0000802801-mRNA-1"/>
    <property type="gene ID" value="GPUH_0000802801"/>
</dbReference>
<feature type="region of interest" description="Disordered" evidence="1">
    <location>
        <begin position="43"/>
        <end position="64"/>
    </location>
</feature>
<dbReference type="AlphaFoldDB" id="A0A183DH28"/>
<evidence type="ECO:0000256" key="1">
    <source>
        <dbReference type="SAM" id="MobiDB-lite"/>
    </source>
</evidence>
<proteinExistence type="predicted"/>
<dbReference type="EMBL" id="UYRT01022286">
    <property type="protein sequence ID" value="VDK60482.1"/>
    <property type="molecule type" value="Genomic_DNA"/>
</dbReference>
<accession>A0A183DH28</accession>
<organism evidence="4">
    <name type="scientific">Gongylonema pulchrum</name>
    <dbReference type="NCBI Taxonomy" id="637853"/>
    <lineage>
        <taxon>Eukaryota</taxon>
        <taxon>Metazoa</taxon>
        <taxon>Ecdysozoa</taxon>
        <taxon>Nematoda</taxon>
        <taxon>Chromadorea</taxon>
        <taxon>Rhabditida</taxon>
        <taxon>Spirurina</taxon>
        <taxon>Spiruromorpha</taxon>
        <taxon>Spiruroidea</taxon>
        <taxon>Gongylonematidae</taxon>
        <taxon>Gongylonema</taxon>
    </lineage>
</organism>
<dbReference type="Proteomes" id="UP000271098">
    <property type="component" value="Unassembled WGS sequence"/>
</dbReference>
<gene>
    <name evidence="2" type="ORF">GPUH_LOCUS8018</name>
</gene>
<evidence type="ECO:0000313" key="4">
    <source>
        <dbReference type="WBParaSite" id="GPUH_0000802801-mRNA-1"/>
    </source>
</evidence>
<reference evidence="2 3" key="2">
    <citation type="submission" date="2018-11" db="EMBL/GenBank/DDBJ databases">
        <authorList>
            <consortium name="Pathogen Informatics"/>
        </authorList>
    </citation>
    <scope>NUCLEOTIDE SEQUENCE [LARGE SCALE GENOMIC DNA]</scope>
</reference>
<sequence>MSGMGERRLDFMFRYLRQRHTNKTGMSPVTVECRQEGERLDDYACKSSDRPDDEQPCYRGVDCP</sequence>
<evidence type="ECO:0000313" key="3">
    <source>
        <dbReference type="Proteomes" id="UP000271098"/>
    </source>
</evidence>
<reference evidence="4" key="1">
    <citation type="submission" date="2016-06" db="UniProtKB">
        <authorList>
            <consortium name="WormBaseParasite"/>
        </authorList>
    </citation>
    <scope>IDENTIFICATION</scope>
</reference>
<evidence type="ECO:0000313" key="2">
    <source>
        <dbReference type="EMBL" id="VDK60482.1"/>
    </source>
</evidence>
<keyword evidence="3" id="KW-1185">Reference proteome</keyword>
<dbReference type="OrthoDB" id="10443075at2759"/>
<name>A0A183DH28_9BILA</name>